<protein>
    <submittedName>
        <fullName evidence="3">Uncharacterized protein</fullName>
    </submittedName>
</protein>
<reference evidence="3 4" key="1">
    <citation type="submission" date="2015-10" db="EMBL/GenBank/DDBJ databases">
        <title>Butyribacter intestini gen. nov., sp. nov., a butyric acid-producing bacterium of the family Lachnospiraceae isolated from the human faeces.</title>
        <authorList>
            <person name="Zou Y."/>
            <person name="Xue W."/>
            <person name="Luo G."/>
            <person name="Lv M."/>
        </authorList>
    </citation>
    <scope>NUCLEOTIDE SEQUENCE [LARGE SCALE GENOMIC DNA]</scope>
    <source>
        <strain evidence="3 4">TF01-11</strain>
    </source>
</reference>
<dbReference type="RefSeq" id="WP_055946234.1">
    <property type="nucleotide sequence ID" value="NZ_JAQDCV010000009.1"/>
</dbReference>
<dbReference type="AlphaFoldDB" id="A0AAW3JPJ6"/>
<evidence type="ECO:0000313" key="3">
    <source>
        <dbReference type="EMBL" id="KQC84069.1"/>
    </source>
</evidence>
<feature type="transmembrane region" description="Helical" evidence="2">
    <location>
        <begin position="144"/>
        <end position="165"/>
    </location>
</feature>
<feature type="transmembrane region" description="Helical" evidence="2">
    <location>
        <begin position="105"/>
        <end position="124"/>
    </location>
</feature>
<gene>
    <name evidence="3" type="ORF">APZ18_14220</name>
</gene>
<feature type="transmembrane region" description="Helical" evidence="2">
    <location>
        <begin position="212"/>
        <end position="231"/>
    </location>
</feature>
<dbReference type="EMBL" id="LLKB01000007">
    <property type="protein sequence ID" value="KQC84069.1"/>
    <property type="molecule type" value="Genomic_DNA"/>
</dbReference>
<feature type="transmembrane region" description="Helical" evidence="2">
    <location>
        <begin position="279"/>
        <end position="299"/>
    </location>
</feature>
<feature type="transmembrane region" description="Helical" evidence="2">
    <location>
        <begin position="243"/>
        <end position="267"/>
    </location>
</feature>
<comment type="caution">
    <text evidence="3">The sequence shown here is derived from an EMBL/GenBank/DDBJ whole genome shotgun (WGS) entry which is preliminary data.</text>
</comment>
<dbReference type="Pfam" id="PF20122">
    <property type="entry name" value="DUF6512"/>
    <property type="match status" value="2"/>
</dbReference>
<feature type="compositionally biased region" description="Basic and acidic residues" evidence="1">
    <location>
        <begin position="19"/>
        <end position="48"/>
    </location>
</feature>
<proteinExistence type="predicted"/>
<dbReference type="InterPro" id="IPR045407">
    <property type="entry name" value="DUF6512"/>
</dbReference>
<feature type="compositionally biased region" description="Low complexity" evidence="1">
    <location>
        <begin position="8"/>
        <end position="18"/>
    </location>
</feature>
<keyword evidence="2" id="KW-0472">Membrane</keyword>
<accession>A0AAW3JPJ6</accession>
<keyword evidence="4" id="KW-1185">Reference proteome</keyword>
<keyword evidence="2" id="KW-1133">Transmembrane helix</keyword>
<evidence type="ECO:0000256" key="1">
    <source>
        <dbReference type="SAM" id="MobiDB-lite"/>
    </source>
</evidence>
<feature type="region of interest" description="Disordered" evidence="1">
    <location>
        <begin position="1"/>
        <end position="59"/>
    </location>
</feature>
<sequence length="308" mass="36153">MLMDNKKSNLSISSNKNSMAEKKITGKEKEDKENIKESENIKEKKNTNKFENMNNKKNTNKFKNIKNSEKVKKYKNINEIGDIKKKKNNKDINEFENIKKFYKSYVVIGFFVVGILGTLFHFVYDWSGQMWFVGLFVPVNESTWEHMKLLFVPMLIYIMLGNLYIKRQEFMQSKKYKEKNRSNNIKINRDIYGYNAEIVNDRQDKNNELHQIGYTGLFGNIFGTWSIPFLFYGYKGILGFEIAWVDISTFFVAVLIAFAVQYHVLIYSYKKQTQNCGKTVLIVNLAQLFVFVLLTYHPLNLGIFISPV</sequence>
<dbReference type="Proteomes" id="UP000050833">
    <property type="component" value="Unassembled WGS sequence"/>
</dbReference>
<name>A0AAW3JPJ6_9FIRM</name>
<evidence type="ECO:0000313" key="4">
    <source>
        <dbReference type="Proteomes" id="UP000050833"/>
    </source>
</evidence>
<keyword evidence="2" id="KW-0812">Transmembrane</keyword>
<organism evidence="3 4">
    <name type="scientific">Butyribacter intestini</name>
    <dbReference type="NCBI Taxonomy" id="1703332"/>
    <lineage>
        <taxon>Bacteria</taxon>
        <taxon>Bacillati</taxon>
        <taxon>Bacillota</taxon>
        <taxon>Clostridia</taxon>
        <taxon>Lachnospirales</taxon>
        <taxon>Lachnospiraceae</taxon>
        <taxon>Butyribacter</taxon>
    </lineage>
</organism>
<evidence type="ECO:0000256" key="2">
    <source>
        <dbReference type="SAM" id="Phobius"/>
    </source>
</evidence>